<dbReference type="AlphaFoldDB" id="A0A5M3ZFG5"/>
<dbReference type="VEuPathDB" id="FungiDB:ATEG_09725"/>
<evidence type="ECO:0000313" key="1">
    <source>
        <dbReference type="EMBL" id="GFF20888.1"/>
    </source>
</evidence>
<evidence type="ECO:0000313" key="2">
    <source>
        <dbReference type="Proteomes" id="UP000452235"/>
    </source>
</evidence>
<dbReference type="OrthoDB" id="4416590at2759"/>
<dbReference type="Proteomes" id="UP000452235">
    <property type="component" value="Unassembled WGS sequence"/>
</dbReference>
<organism evidence="1 2">
    <name type="scientific">Aspergillus terreus</name>
    <dbReference type="NCBI Taxonomy" id="33178"/>
    <lineage>
        <taxon>Eukaryota</taxon>
        <taxon>Fungi</taxon>
        <taxon>Dikarya</taxon>
        <taxon>Ascomycota</taxon>
        <taxon>Pezizomycotina</taxon>
        <taxon>Eurotiomycetes</taxon>
        <taxon>Eurotiomycetidae</taxon>
        <taxon>Eurotiales</taxon>
        <taxon>Aspergillaceae</taxon>
        <taxon>Aspergillus</taxon>
        <taxon>Aspergillus subgen. Circumdati</taxon>
    </lineage>
</organism>
<dbReference type="EMBL" id="BLJY01000013">
    <property type="protein sequence ID" value="GFF20888.1"/>
    <property type="molecule type" value="Genomic_DNA"/>
</dbReference>
<reference evidence="1 2" key="1">
    <citation type="submission" date="2020-01" db="EMBL/GenBank/DDBJ databases">
        <title>Aspergillus terreus IFO 6365 whole genome shotgun sequence.</title>
        <authorList>
            <person name="Kanamasa S."/>
            <person name="Takahashi H."/>
        </authorList>
    </citation>
    <scope>NUCLEOTIDE SEQUENCE [LARGE SCALE GENOMIC DNA]</scope>
    <source>
        <strain evidence="1 2">IFO 6365</strain>
    </source>
</reference>
<accession>A0A5M3ZFG5</accession>
<sequence>MKVTAISLLLAASSALAAPTSTTTSTYLQLTDMWATTSVKDSTSSMHFVLTDPNYPSDTPTDCNLIWPYGSNPDENARCDNGEYYVRFPNGATDIGYFTLSLERVSGAIPEKGQVLLSDNANGAAPGTKWICGELNNTGLTERCYYNGVLEMEV</sequence>
<comment type="caution">
    <text evidence="1">The sequence shown here is derived from an EMBL/GenBank/DDBJ whole genome shotgun (WGS) entry which is preliminary data.</text>
</comment>
<protein>
    <submittedName>
        <fullName evidence="1">Uncharacterized protein</fullName>
    </submittedName>
</protein>
<proteinExistence type="predicted"/>
<keyword evidence="2" id="KW-1185">Reference proteome</keyword>
<gene>
    <name evidence="1" type="ORF">ATEIFO6365_0013022200</name>
</gene>
<name>A0A5M3ZFG5_ASPTE</name>